<evidence type="ECO:0000313" key="1">
    <source>
        <dbReference type="EMBL" id="CAG8615616.1"/>
    </source>
</evidence>
<dbReference type="AlphaFoldDB" id="A0A9N9CVL1"/>
<dbReference type="Proteomes" id="UP000789570">
    <property type="component" value="Unassembled WGS sequence"/>
</dbReference>
<name>A0A9N9CVL1_9GLOM</name>
<organism evidence="1 2">
    <name type="scientific">Funneliformis caledonium</name>
    <dbReference type="NCBI Taxonomy" id="1117310"/>
    <lineage>
        <taxon>Eukaryota</taxon>
        <taxon>Fungi</taxon>
        <taxon>Fungi incertae sedis</taxon>
        <taxon>Mucoromycota</taxon>
        <taxon>Glomeromycotina</taxon>
        <taxon>Glomeromycetes</taxon>
        <taxon>Glomerales</taxon>
        <taxon>Glomeraceae</taxon>
        <taxon>Funneliformis</taxon>
    </lineage>
</organism>
<comment type="caution">
    <text evidence="1">The sequence shown here is derived from an EMBL/GenBank/DDBJ whole genome shotgun (WGS) entry which is preliminary data.</text>
</comment>
<sequence length="57" mass="6774">MPQHHRLTVFIEQLNEKANSCNKFAICKACKIKVNYEYAYENKFANTKLLCKRHLTK</sequence>
<gene>
    <name evidence="1" type="ORF">FCALED_LOCUS9293</name>
</gene>
<dbReference type="OrthoDB" id="2437881at2759"/>
<accession>A0A9N9CVL1</accession>
<evidence type="ECO:0000313" key="2">
    <source>
        <dbReference type="Proteomes" id="UP000789570"/>
    </source>
</evidence>
<protein>
    <submittedName>
        <fullName evidence="1">4058_t:CDS:1</fullName>
    </submittedName>
</protein>
<reference evidence="1" key="1">
    <citation type="submission" date="2021-06" db="EMBL/GenBank/DDBJ databases">
        <authorList>
            <person name="Kallberg Y."/>
            <person name="Tangrot J."/>
            <person name="Rosling A."/>
        </authorList>
    </citation>
    <scope>NUCLEOTIDE SEQUENCE</scope>
    <source>
        <strain evidence="1">UK204</strain>
    </source>
</reference>
<feature type="non-terminal residue" evidence="1">
    <location>
        <position position="57"/>
    </location>
</feature>
<keyword evidence="2" id="KW-1185">Reference proteome</keyword>
<proteinExistence type="predicted"/>
<dbReference type="EMBL" id="CAJVPQ010003014">
    <property type="protein sequence ID" value="CAG8615616.1"/>
    <property type="molecule type" value="Genomic_DNA"/>
</dbReference>